<dbReference type="Pfam" id="PF13177">
    <property type="entry name" value="DNA_pol3_delta2"/>
    <property type="match status" value="1"/>
</dbReference>
<organism evidence="1 2">
    <name type="scientific">Candidatus Kaiserbacteria bacterium CG10_big_fil_rev_8_21_14_0_10_47_16</name>
    <dbReference type="NCBI Taxonomy" id="1974608"/>
    <lineage>
        <taxon>Bacteria</taxon>
        <taxon>Candidatus Kaiseribacteriota</taxon>
    </lineage>
</organism>
<dbReference type="InterPro" id="IPR027417">
    <property type="entry name" value="P-loop_NTPase"/>
</dbReference>
<protein>
    <recommendedName>
        <fullName evidence="3">DNA polymerase III subunit delta</fullName>
    </recommendedName>
</protein>
<evidence type="ECO:0008006" key="3">
    <source>
        <dbReference type="Google" id="ProtNLM"/>
    </source>
</evidence>
<dbReference type="EMBL" id="PFBI01000006">
    <property type="protein sequence ID" value="PIR84369.1"/>
    <property type="molecule type" value="Genomic_DNA"/>
</dbReference>
<evidence type="ECO:0000313" key="1">
    <source>
        <dbReference type="EMBL" id="PIR84369.1"/>
    </source>
</evidence>
<proteinExistence type="predicted"/>
<comment type="caution">
    <text evidence="1">The sequence shown here is derived from an EMBL/GenBank/DDBJ whole genome shotgun (WGS) entry which is preliminary data.</text>
</comment>
<gene>
    <name evidence="1" type="ORF">COU16_02135</name>
</gene>
<dbReference type="SUPFAM" id="SSF52540">
    <property type="entry name" value="P-loop containing nucleoside triphosphate hydrolases"/>
    <property type="match status" value="1"/>
</dbReference>
<dbReference type="Gene3D" id="3.40.50.300">
    <property type="entry name" value="P-loop containing nucleotide triphosphate hydrolases"/>
    <property type="match status" value="1"/>
</dbReference>
<sequence>MRQAFLCIGTLTDVLPFFPEDDRVPGTDVQHMSVDRLGIDEARTLRRESSLRPFNRSYRTFVIAFTSATGEAQNALLKTLEEPAEGTQLYVVVPREDVLLATVRSRLVLLDGAAVDTLVPREAATFLARTPAERLADIAEKIKEKDFAWMESVLTGLEIHAHTERNHELMREVLFVREYFAAPGSSKKMLLEQLSLSI</sequence>
<reference evidence="2" key="1">
    <citation type="submission" date="2017-09" db="EMBL/GenBank/DDBJ databases">
        <title>Depth-based differentiation of microbial function through sediment-hosted aquifers and enrichment of novel symbionts in the deep terrestrial subsurface.</title>
        <authorList>
            <person name="Probst A.J."/>
            <person name="Ladd B."/>
            <person name="Jarett J.K."/>
            <person name="Geller-Mcgrath D.E."/>
            <person name="Sieber C.M.K."/>
            <person name="Emerson J.B."/>
            <person name="Anantharaman K."/>
            <person name="Thomas B.C."/>
            <person name="Malmstrom R."/>
            <person name="Stieglmeier M."/>
            <person name="Klingl A."/>
            <person name="Woyke T."/>
            <person name="Ryan C.M."/>
            <person name="Banfield J.F."/>
        </authorList>
    </citation>
    <scope>NUCLEOTIDE SEQUENCE [LARGE SCALE GENOMIC DNA]</scope>
</reference>
<accession>A0A2H0UD84</accession>
<name>A0A2H0UD84_9BACT</name>
<evidence type="ECO:0000313" key="2">
    <source>
        <dbReference type="Proteomes" id="UP000229344"/>
    </source>
</evidence>
<dbReference type="AlphaFoldDB" id="A0A2H0UD84"/>
<dbReference type="Proteomes" id="UP000229344">
    <property type="component" value="Unassembled WGS sequence"/>
</dbReference>